<comment type="caution">
    <text evidence="3">The sequence shown here is derived from an EMBL/GenBank/DDBJ whole genome shotgun (WGS) entry which is preliminary data.</text>
</comment>
<feature type="transmembrane region" description="Helical" evidence="1">
    <location>
        <begin position="91"/>
        <end position="108"/>
    </location>
</feature>
<name>A0AAD7GAA8_MYCRO</name>
<keyword evidence="1" id="KW-1133">Transmembrane helix</keyword>
<feature type="transmembrane region" description="Helical" evidence="1">
    <location>
        <begin position="51"/>
        <end position="71"/>
    </location>
</feature>
<proteinExistence type="predicted"/>
<feature type="transmembrane region" description="Helical" evidence="1">
    <location>
        <begin position="120"/>
        <end position="144"/>
    </location>
</feature>
<organism evidence="3 4">
    <name type="scientific">Mycena rosella</name>
    <name type="common">Pink bonnet</name>
    <name type="synonym">Agaricus rosellus</name>
    <dbReference type="NCBI Taxonomy" id="1033263"/>
    <lineage>
        <taxon>Eukaryota</taxon>
        <taxon>Fungi</taxon>
        <taxon>Dikarya</taxon>
        <taxon>Basidiomycota</taxon>
        <taxon>Agaricomycotina</taxon>
        <taxon>Agaricomycetes</taxon>
        <taxon>Agaricomycetidae</taxon>
        <taxon>Agaricales</taxon>
        <taxon>Marasmiineae</taxon>
        <taxon>Mycenaceae</taxon>
        <taxon>Mycena</taxon>
    </lineage>
</organism>
<feature type="transmembrane region" description="Helical" evidence="1">
    <location>
        <begin position="225"/>
        <end position="243"/>
    </location>
</feature>
<keyword evidence="4" id="KW-1185">Reference proteome</keyword>
<evidence type="ECO:0000256" key="1">
    <source>
        <dbReference type="SAM" id="Phobius"/>
    </source>
</evidence>
<evidence type="ECO:0000259" key="2">
    <source>
        <dbReference type="Pfam" id="PF20152"/>
    </source>
</evidence>
<feature type="domain" description="DUF6534" evidence="2">
    <location>
        <begin position="166"/>
        <end position="251"/>
    </location>
</feature>
<keyword evidence="1" id="KW-0472">Membrane</keyword>
<gene>
    <name evidence="3" type="ORF">B0H17DRAFT_43875</name>
</gene>
<feature type="transmembrane region" description="Helical" evidence="1">
    <location>
        <begin position="12"/>
        <end position="30"/>
    </location>
</feature>
<dbReference type="Proteomes" id="UP001221757">
    <property type="component" value="Unassembled WGS sequence"/>
</dbReference>
<reference evidence="3" key="1">
    <citation type="submission" date="2023-03" db="EMBL/GenBank/DDBJ databases">
        <title>Massive genome expansion in bonnet fungi (Mycena s.s.) driven by repeated elements and novel gene families across ecological guilds.</title>
        <authorList>
            <consortium name="Lawrence Berkeley National Laboratory"/>
            <person name="Harder C.B."/>
            <person name="Miyauchi S."/>
            <person name="Viragh M."/>
            <person name="Kuo A."/>
            <person name="Thoen E."/>
            <person name="Andreopoulos B."/>
            <person name="Lu D."/>
            <person name="Skrede I."/>
            <person name="Drula E."/>
            <person name="Henrissat B."/>
            <person name="Morin E."/>
            <person name="Kohler A."/>
            <person name="Barry K."/>
            <person name="LaButti K."/>
            <person name="Morin E."/>
            <person name="Salamov A."/>
            <person name="Lipzen A."/>
            <person name="Mereny Z."/>
            <person name="Hegedus B."/>
            <person name="Baldrian P."/>
            <person name="Stursova M."/>
            <person name="Weitz H."/>
            <person name="Taylor A."/>
            <person name="Grigoriev I.V."/>
            <person name="Nagy L.G."/>
            <person name="Martin F."/>
            <person name="Kauserud H."/>
        </authorList>
    </citation>
    <scope>NUCLEOTIDE SEQUENCE</scope>
    <source>
        <strain evidence="3">CBHHK067</strain>
    </source>
</reference>
<dbReference type="AlphaFoldDB" id="A0AAD7GAA8"/>
<dbReference type="EMBL" id="JARKIE010000111">
    <property type="protein sequence ID" value="KAJ7683081.1"/>
    <property type="molecule type" value="Genomic_DNA"/>
</dbReference>
<sequence>MSNNPDLNGSLGATQIGAVLGTFLFGIETLQTYNYYGEFSRDSRTLKMTVALVWFLELGHTLSAWHALYSQTVTFYGQLQYISSPPRSEEMTILFAALLYTVVQAFFANRVRVLSGRWHIMLVACCLNLLRFFANMATLGLLLHYSRVSILLEWRWLVSTALGLGIVVDILITVAMCHFLSRLRSSDSKTRTMVETLILWTIESTILTSAASITQIILFLTRTDLVWTCFYIIQAKLFSNSMLASLNGRRRFRTCEDEPSEIFHFVHTRGSTTDGVSCTFCESCSSDIDG</sequence>
<accession>A0AAD7GAA8</accession>
<evidence type="ECO:0000313" key="3">
    <source>
        <dbReference type="EMBL" id="KAJ7683081.1"/>
    </source>
</evidence>
<dbReference type="PANTHER" id="PTHR40465">
    <property type="entry name" value="CHROMOSOME 1, WHOLE GENOME SHOTGUN SEQUENCE"/>
    <property type="match status" value="1"/>
</dbReference>
<feature type="transmembrane region" description="Helical" evidence="1">
    <location>
        <begin position="156"/>
        <end position="177"/>
    </location>
</feature>
<keyword evidence="1" id="KW-0812">Transmembrane</keyword>
<dbReference type="Pfam" id="PF20152">
    <property type="entry name" value="DUF6534"/>
    <property type="match status" value="1"/>
</dbReference>
<dbReference type="InterPro" id="IPR045339">
    <property type="entry name" value="DUF6534"/>
</dbReference>
<evidence type="ECO:0000313" key="4">
    <source>
        <dbReference type="Proteomes" id="UP001221757"/>
    </source>
</evidence>
<protein>
    <recommendedName>
        <fullName evidence="2">DUF6534 domain-containing protein</fullName>
    </recommendedName>
</protein>
<dbReference type="PANTHER" id="PTHR40465:SF1">
    <property type="entry name" value="DUF6534 DOMAIN-CONTAINING PROTEIN"/>
    <property type="match status" value="1"/>
</dbReference>
<feature type="transmembrane region" description="Helical" evidence="1">
    <location>
        <begin position="197"/>
        <end position="219"/>
    </location>
</feature>